<dbReference type="NCBIfam" id="TIGR01558">
    <property type="entry name" value="sm_term_P27"/>
    <property type="match status" value="1"/>
</dbReference>
<comment type="caution">
    <text evidence="1">The sequence shown here is derived from an EMBL/GenBank/DDBJ whole genome shotgun (WGS) entry which is preliminary data.</text>
</comment>
<organism evidence="1 2">
    <name type="scientific">Eisenbergiella porci</name>
    <dbReference type="NCBI Taxonomy" id="2652274"/>
    <lineage>
        <taxon>Bacteria</taxon>
        <taxon>Bacillati</taxon>
        <taxon>Bacillota</taxon>
        <taxon>Clostridia</taxon>
        <taxon>Lachnospirales</taxon>
        <taxon>Lachnospiraceae</taxon>
        <taxon>Eisenbergiella</taxon>
    </lineage>
</organism>
<dbReference type="Pfam" id="PF05119">
    <property type="entry name" value="Terminase_4"/>
    <property type="match status" value="1"/>
</dbReference>
<protein>
    <submittedName>
        <fullName evidence="1">Phage terminase small subunit P27 family</fullName>
    </submittedName>
</protein>
<evidence type="ECO:0000313" key="2">
    <source>
        <dbReference type="Proteomes" id="UP000436047"/>
    </source>
</evidence>
<gene>
    <name evidence="1" type="ORF">FYJ45_24940</name>
</gene>
<evidence type="ECO:0000313" key="1">
    <source>
        <dbReference type="EMBL" id="MSS91361.1"/>
    </source>
</evidence>
<dbReference type="EMBL" id="VUMI01000063">
    <property type="protein sequence ID" value="MSS91361.1"/>
    <property type="molecule type" value="Genomic_DNA"/>
</dbReference>
<reference evidence="1 2" key="1">
    <citation type="submission" date="2019-08" db="EMBL/GenBank/DDBJ databases">
        <title>In-depth cultivation of the pig gut microbiome towards novel bacterial diversity and tailored functional studies.</title>
        <authorList>
            <person name="Wylensek D."/>
            <person name="Hitch T.C.A."/>
            <person name="Clavel T."/>
        </authorList>
    </citation>
    <scope>NUCLEOTIDE SEQUENCE [LARGE SCALE GENOMIC DNA]</scope>
    <source>
        <strain evidence="1 2">WCA-389-WT-23B</strain>
    </source>
</reference>
<keyword evidence="2" id="KW-1185">Reference proteome</keyword>
<proteinExistence type="predicted"/>
<dbReference type="Proteomes" id="UP000436047">
    <property type="component" value="Unassembled WGS sequence"/>
</dbReference>
<name>A0A6N7W7Y1_9FIRM</name>
<sequence length="138" mass="15554">MLEEQSVITGMEDIGRPPSWLINTIAKKEYKRVLKDLKTIEIIGNLDLSNLAGYCNAYAMYRKATEQLSGQDLIVVKVSAQGTEYEGENPLIMIQKKYAEEMRKFASMCGLTIDSRLKAAAIKVDRAENEIEEEFGDI</sequence>
<dbReference type="InterPro" id="IPR006448">
    <property type="entry name" value="Phage_term_ssu_P27"/>
</dbReference>
<accession>A0A6N7W7Y1</accession>
<dbReference type="AlphaFoldDB" id="A0A6N7W7Y1"/>